<evidence type="ECO:0000256" key="6">
    <source>
        <dbReference type="SAM" id="Phobius"/>
    </source>
</evidence>
<dbReference type="PANTHER" id="PTHR11040:SF44">
    <property type="entry name" value="PROTEIN ZNTC-RELATED"/>
    <property type="match status" value="1"/>
</dbReference>
<feature type="transmembrane region" description="Helical" evidence="6">
    <location>
        <begin position="206"/>
        <end position="226"/>
    </location>
</feature>
<feature type="transmembrane region" description="Helical" evidence="6">
    <location>
        <begin position="129"/>
        <end position="152"/>
    </location>
</feature>
<evidence type="ECO:0000256" key="3">
    <source>
        <dbReference type="ARBA" id="ARBA00022989"/>
    </source>
</evidence>
<organism evidence="7 8">
    <name type="scientific">Neofusicoccum ribis</name>
    <dbReference type="NCBI Taxonomy" id="45134"/>
    <lineage>
        <taxon>Eukaryota</taxon>
        <taxon>Fungi</taxon>
        <taxon>Dikarya</taxon>
        <taxon>Ascomycota</taxon>
        <taxon>Pezizomycotina</taxon>
        <taxon>Dothideomycetes</taxon>
        <taxon>Dothideomycetes incertae sedis</taxon>
        <taxon>Botryosphaeriales</taxon>
        <taxon>Botryosphaeriaceae</taxon>
        <taxon>Neofusicoccum</taxon>
    </lineage>
</organism>
<dbReference type="InterPro" id="IPR003689">
    <property type="entry name" value="ZIP"/>
</dbReference>
<evidence type="ECO:0000256" key="2">
    <source>
        <dbReference type="ARBA" id="ARBA00022692"/>
    </source>
</evidence>
<evidence type="ECO:0000313" key="8">
    <source>
        <dbReference type="Proteomes" id="UP001521116"/>
    </source>
</evidence>
<proteinExistence type="predicted"/>
<dbReference type="Pfam" id="PF02535">
    <property type="entry name" value="Zip"/>
    <property type="match status" value="1"/>
</dbReference>
<comment type="subcellular location">
    <subcellularLocation>
        <location evidence="1">Membrane</location>
        <topology evidence="1">Multi-pass membrane protein</topology>
    </subcellularLocation>
</comment>
<feature type="transmembrane region" description="Helical" evidence="6">
    <location>
        <begin position="164"/>
        <end position="186"/>
    </location>
</feature>
<dbReference type="EMBL" id="JAJVDC020000104">
    <property type="protein sequence ID" value="KAL1624653.1"/>
    <property type="molecule type" value="Genomic_DNA"/>
</dbReference>
<evidence type="ECO:0000256" key="5">
    <source>
        <dbReference type="SAM" id="MobiDB-lite"/>
    </source>
</evidence>
<keyword evidence="8" id="KW-1185">Reference proteome</keyword>
<keyword evidence="2 6" id="KW-0812">Transmembrane</keyword>
<name>A0ABR3SM31_9PEZI</name>
<evidence type="ECO:0000313" key="7">
    <source>
        <dbReference type="EMBL" id="KAL1624653.1"/>
    </source>
</evidence>
<keyword evidence="3 6" id="KW-1133">Transmembrane helix</keyword>
<reference evidence="7 8" key="1">
    <citation type="submission" date="2024-02" db="EMBL/GenBank/DDBJ databases">
        <title>De novo assembly and annotation of 12 fungi associated with fruit tree decline syndrome in Ontario, Canada.</title>
        <authorList>
            <person name="Sulman M."/>
            <person name="Ellouze W."/>
            <person name="Ilyukhin E."/>
        </authorList>
    </citation>
    <scope>NUCLEOTIDE SEQUENCE [LARGE SCALE GENOMIC DNA]</scope>
    <source>
        <strain evidence="7 8">M1-105</strain>
    </source>
</reference>
<evidence type="ECO:0000256" key="1">
    <source>
        <dbReference type="ARBA" id="ARBA00004141"/>
    </source>
</evidence>
<feature type="transmembrane region" description="Helical" evidence="6">
    <location>
        <begin position="365"/>
        <end position="386"/>
    </location>
</feature>
<keyword evidence="4 6" id="KW-0472">Membrane</keyword>
<dbReference type="Proteomes" id="UP001521116">
    <property type="component" value="Unassembled WGS sequence"/>
</dbReference>
<protein>
    <submittedName>
        <fullName evidence="7">High-affinity Zn(2+) transporter zrt1</fullName>
    </submittedName>
</protein>
<gene>
    <name evidence="7" type="primary">ZRT1</name>
    <name evidence="7" type="ORF">SLS56_007716</name>
</gene>
<feature type="transmembrane region" description="Helical" evidence="6">
    <location>
        <begin position="398"/>
        <end position="421"/>
    </location>
</feature>
<feature type="transmembrane region" description="Helical" evidence="6">
    <location>
        <begin position="433"/>
        <end position="454"/>
    </location>
</feature>
<evidence type="ECO:0000256" key="4">
    <source>
        <dbReference type="ARBA" id="ARBA00023136"/>
    </source>
</evidence>
<accession>A0ABR3SM31</accession>
<comment type="caution">
    <text evidence="7">The sequence shown here is derived from an EMBL/GenBank/DDBJ whole genome shotgun (WGS) entry which is preliminary data.</text>
</comment>
<dbReference type="PANTHER" id="PTHR11040">
    <property type="entry name" value="ZINC/IRON TRANSPORTER"/>
    <property type="match status" value="1"/>
</dbReference>
<sequence length="458" mass="48294">MFSSITAISDCHMHETVQFCMAGTAEYEVMITATATEELPAQYTGCHAHGSEMYCFGPDGGEVEVVAEGATATEGESDAHDHEEESTESTASEGQNCHFHAGVEHCVGAGESESGSSSTCERRDRDYNVPLRIGLLFVVLVTSAIAVFAPILMGSYIQNTVVNFCLMMLKQFGTGVMVSTAFIHLLTHANLMLTNECIDYVVDYEGTAAAIMMAGIFLAFLIEYLGARILFWKSDRHAHASTSDSSTDHNVGGGSVESGNGKAIPNNTLTTLAGCGNSLSHVNPGQEKLAVTVMETGIIFHSLLIGLTLVVSGDSFFVTLFIVIIFHQAFEGIALGARIAELPSAASTDQTTKIVGKPVTMTTKIIMGAAFSLVTPLGMAIGIGVLDQFNGNDPATLIAIGTLDAVSAGILAWVSLVEMWAGDWMHGALAKASALKTTAALISLMLGMALMSLLGKWA</sequence>
<feature type="region of interest" description="Disordered" evidence="5">
    <location>
        <begin position="71"/>
        <end position="94"/>
    </location>
</feature>